<accession>A0AAD4C0Z9</accession>
<reference evidence="2" key="2">
    <citation type="journal article" date="2020" name="Nat. Commun.">
        <title>Large-scale genome sequencing of mycorrhizal fungi provides insights into the early evolution of symbiotic traits.</title>
        <authorList>
            <person name="Miyauchi S."/>
            <person name="Kiss E."/>
            <person name="Kuo A."/>
            <person name="Drula E."/>
            <person name="Kohler A."/>
            <person name="Sanchez-Garcia M."/>
            <person name="Morin E."/>
            <person name="Andreopoulos B."/>
            <person name="Barry K.W."/>
            <person name="Bonito G."/>
            <person name="Buee M."/>
            <person name="Carver A."/>
            <person name="Chen C."/>
            <person name="Cichocki N."/>
            <person name="Clum A."/>
            <person name="Culley D."/>
            <person name="Crous P.W."/>
            <person name="Fauchery L."/>
            <person name="Girlanda M."/>
            <person name="Hayes R.D."/>
            <person name="Keri Z."/>
            <person name="LaButti K."/>
            <person name="Lipzen A."/>
            <person name="Lombard V."/>
            <person name="Magnuson J."/>
            <person name="Maillard F."/>
            <person name="Murat C."/>
            <person name="Nolan M."/>
            <person name="Ohm R.A."/>
            <person name="Pangilinan J."/>
            <person name="Pereira M.F."/>
            <person name="Perotto S."/>
            <person name="Peter M."/>
            <person name="Pfister S."/>
            <person name="Riley R."/>
            <person name="Sitrit Y."/>
            <person name="Stielow J.B."/>
            <person name="Szollosi G."/>
            <person name="Zifcakova L."/>
            <person name="Stursova M."/>
            <person name="Spatafora J.W."/>
            <person name="Tedersoo L."/>
            <person name="Vaario L.M."/>
            <person name="Yamada A."/>
            <person name="Yan M."/>
            <person name="Wang P."/>
            <person name="Xu J."/>
            <person name="Bruns T."/>
            <person name="Baldrian P."/>
            <person name="Vilgalys R."/>
            <person name="Dunand C."/>
            <person name="Henrissat B."/>
            <person name="Grigoriev I.V."/>
            <person name="Hibbett D."/>
            <person name="Nagy L.G."/>
            <person name="Martin F.M."/>
        </authorList>
    </citation>
    <scope>NUCLEOTIDE SEQUENCE</scope>
    <source>
        <strain evidence="2">BED1</strain>
    </source>
</reference>
<dbReference type="EMBL" id="WHUW01000005">
    <property type="protein sequence ID" value="KAF8445807.1"/>
    <property type="molecule type" value="Genomic_DNA"/>
</dbReference>
<proteinExistence type="predicted"/>
<name>A0AAD4C0Z9_BOLED</name>
<evidence type="ECO:0000313" key="2">
    <source>
        <dbReference type="EMBL" id="KAF8445807.1"/>
    </source>
</evidence>
<evidence type="ECO:0000256" key="1">
    <source>
        <dbReference type="SAM" id="MobiDB-lite"/>
    </source>
</evidence>
<organism evidence="2 3">
    <name type="scientific">Boletus edulis BED1</name>
    <dbReference type="NCBI Taxonomy" id="1328754"/>
    <lineage>
        <taxon>Eukaryota</taxon>
        <taxon>Fungi</taxon>
        <taxon>Dikarya</taxon>
        <taxon>Basidiomycota</taxon>
        <taxon>Agaricomycotina</taxon>
        <taxon>Agaricomycetes</taxon>
        <taxon>Agaricomycetidae</taxon>
        <taxon>Boletales</taxon>
        <taxon>Boletineae</taxon>
        <taxon>Boletaceae</taxon>
        <taxon>Boletoideae</taxon>
        <taxon>Boletus</taxon>
    </lineage>
</organism>
<reference evidence="2" key="1">
    <citation type="submission" date="2019-10" db="EMBL/GenBank/DDBJ databases">
        <authorList>
            <consortium name="DOE Joint Genome Institute"/>
            <person name="Kuo A."/>
            <person name="Miyauchi S."/>
            <person name="Kiss E."/>
            <person name="Drula E."/>
            <person name="Kohler A."/>
            <person name="Sanchez-Garcia M."/>
            <person name="Andreopoulos B."/>
            <person name="Barry K.W."/>
            <person name="Bonito G."/>
            <person name="Buee M."/>
            <person name="Carver A."/>
            <person name="Chen C."/>
            <person name="Cichocki N."/>
            <person name="Clum A."/>
            <person name="Culley D."/>
            <person name="Crous P.W."/>
            <person name="Fauchery L."/>
            <person name="Girlanda M."/>
            <person name="Hayes R."/>
            <person name="Keri Z."/>
            <person name="LaButti K."/>
            <person name="Lipzen A."/>
            <person name="Lombard V."/>
            <person name="Magnuson J."/>
            <person name="Maillard F."/>
            <person name="Morin E."/>
            <person name="Murat C."/>
            <person name="Nolan M."/>
            <person name="Ohm R."/>
            <person name="Pangilinan J."/>
            <person name="Pereira M."/>
            <person name="Perotto S."/>
            <person name="Peter M."/>
            <person name="Riley R."/>
            <person name="Sitrit Y."/>
            <person name="Stielow B."/>
            <person name="Szollosi G."/>
            <person name="Zifcakova L."/>
            <person name="Stursova M."/>
            <person name="Spatafora J.W."/>
            <person name="Tedersoo L."/>
            <person name="Vaario L.-M."/>
            <person name="Yamada A."/>
            <person name="Yan M."/>
            <person name="Wang P."/>
            <person name="Xu J."/>
            <person name="Bruns T."/>
            <person name="Baldrian P."/>
            <person name="Vilgalys R."/>
            <person name="Henrissat B."/>
            <person name="Grigoriev I.V."/>
            <person name="Hibbett D."/>
            <person name="Nagy L.G."/>
            <person name="Martin F.M."/>
        </authorList>
    </citation>
    <scope>NUCLEOTIDE SEQUENCE</scope>
    <source>
        <strain evidence="2">BED1</strain>
    </source>
</reference>
<comment type="caution">
    <text evidence="2">The sequence shown here is derived from an EMBL/GenBank/DDBJ whole genome shotgun (WGS) entry which is preliminary data.</text>
</comment>
<protein>
    <submittedName>
        <fullName evidence="2">Uncharacterized protein</fullName>
    </submittedName>
</protein>
<feature type="region of interest" description="Disordered" evidence="1">
    <location>
        <begin position="45"/>
        <end position="65"/>
    </location>
</feature>
<sequence>MPTPTSVQRGSFKKCQGQGWVCTICPSTHRGQSSFPNFKAALNHERTAHDHEPSALKNDRNTNRADEIRVPEIDLQTLDETCWDNKMDHPRLTTEGLRQWEMHTHIDHVFDLVPFWQRGIDAAEKGEVLRLEEFLDKMEGDGGWRTANDVLGMLGVSPSERARDYGGPAWGQPNQGDWWGPNTFGWAASQRGGWGVASVRVASDVTESRGSNSGWGIREEWAKGESEFKLGRGDGWGARAGVKTVRAVGSGGGREELHQFADTIARQEAVNEERRKQMHLFFEMPMEQKIQKIEDTIRFLRTYAA</sequence>
<gene>
    <name evidence="2" type="ORF">L210DRAFT_955807</name>
</gene>
<keyword evidence="3" id="KW-1185">Reference proteome</keyword>
<dbReference type="AlphaFoldDB" id="A0AAD4C0Z9"/>
<dbReference type="Proteomes" id="UP001194468">
    <property type="component" value="Unassembled WGS sequence"/>
</dbReference>
<evidence type="ECO:0000313" key="3">
    <source>
        <dbReference type="Proteomes" id="UP001194468"/>
    </source>
</evidence>